<keyword evidence="1 2" id="KW-0238">DNA-binding</keyword>
<organism evidence="4 5">
    <name type="scientific">Paenibacillus allorhizoplanae</name>
    <dbReference type="NCBI Taxonomy" id="2905648"/>
    <lineage>
        <taxon>Bacteria</taxon>
        <taxon>Bacillati</taxon>
        <taxon>Bacillota</taxon>
        <taxon>Bacilli</taxon>
        <taxon>Bacillales</taxon>
        <taxon>Paenibacillaceae</taxon>
        <taxon>Paenibacillus</taxon>
    </lineage>
</organism>
<dbReference type="EMBL" id="CAKMMW010000004">
    <property type="protein sequence ID" value="CAH1202324.1"/>
    <property type="molecule type" value="Genomic_DNA"/>
</dbReference>
<evidence type="ECO:0000313" key="4">
    <source>
        <dbReference type="EMBL" id="CAH1202324.1"/>
    </source>
</evidence>
<dbReference type="PANTHER" id="PTHR43479:SF11">
    <property type="entry name" value="ACREF_ENVCD OPERON REPRESSOR-RELATED"/>
    <property type="match status" value="1"/>
</dbReference>
<dbReference type="Pfam" id="PF00440">
    <property type="entry name" value="TetR_N"/>
    <property type="match status" value="1"/>
</dbReference>
<protein>
    <recommendedName>
        <fullName evidence="3">HTH tetR-type domain-containing protein</fullName>
    </recommendedName>
</protein>
<dbReference type="PRINTS" id="PR00455">
    <property type="entry name" value="HTHTETR"/>
</dbReference>
<dbReference type="SUPFAM" id="SSF48498">
    <property type="entry name" value="Tetracyclin repressor-like, C-terminal domain"/>
    <property type="match status" value="1"/>
</dbReference>
<reference evidence="4" key="1">
    <citation type="submission" date="2022-01" db="EMBL/GenBank/DDBJ databases">
        <authorList>
            <person name="Criscuolo A."/>
        </authorList>
    </citation>
    <scope>NUCLEOTIDE SEQUENCE</scope>
    <source>
        <strain evidence="4">CIP111891</strain>
    </source>
</reference>
<dbReference type="SUPFAM" id="SSF46689">
    <property type="entry name" value="Homeodomain-like"/>
    <property type="match status" value="1"/>
</dbReference>
<evidence type="ECO:0000256" key="1">
    <source>
        <dbReference type="ARBA" id="ARBA00023125"/>
    </source>
</evidence>
<name>A0ABM9C5D0_9BACL</name>
<feature type="DNA-binding region" description="H-T-H motif" evidence="2">
    <location>
        <begin position="37"/>
        <end position="56"/>
    </location>
</feature>
<dbReference type="Gene3D" id="1.10.357.10">
    <property type="entry name" value="Tetracycline Repressor, domain 2"/>
    <property type="match status" value="1"/>
</dbReference>
<dbReference type="RefSeq" id="WP_236286911.1">
    <property type="nucleotide sequence ID" value="NZ_CAKMMW010000004.1"/>
</dbReference>
<feature type="domain" description="HTH tetR-type" evidence="3">
    <location>
        <begin position="14"/>
        <end position="74"/>
    </location>
</feature>
<gene>
    <name evidence="4" type="ORF">PAECIP111891_02144</name>
</gene>
<dbReference type="Proteomes" id="UP000838821">
    <property type="component" value="Unassembled WGS sequence"/>
</dbReference>
<evidence type="ECO:0000259" key="3">
    <source>
        <dbReference type="PROSITE" id="PS50977"/>
    </source>
</evidence>
<dbReference type="InterPro" id="IPR036271">
    <property type="entry name" value="Tet_transcr_reg_TetR-rel_C_sf"/>
</dbReference>
<dbReference type="InterPro" id="IPR001647">
    <property type="entry name" value="HTH_TetR"/>
</dbReference>
<dbReference type="PROSITE" id="PS50977">
    <property type="entry name" value="HTH_TETR_2"/>
    <property type="match status" value="1"/>
</dbReference>
<keyword evidence="5" id="KW-1185">Reference proteome</keyword>
<evidence type="ECO:0000256" key="2">
    <source>
        <dbReference type="PROSITE-ProRule" id="PRU00335"/>
    </source>
</evidence>
<dbReference type="InterPro" id="IPR050624">
    <property type="entry name" value="HTH-type_Tx_Regulator"/>
</dbReference>
<sequence length="216" mass="25139">MIFDVTYDESKTKQNQRNNILNQAFRLFIEKGIQNATLQDIAEACSIQRRTVYLYYKNKEDVALELVRNVILEFKRVSVSSKIPDYLDTGYARIEYMLYTYLEYLLNNEDVVLFTVQADYFFHKSYGETNAGNAFISVYQEHGQIFQNELQRGIKDGSIKKQYSQNLEAVFFVSLSAVMALAQRFLFREEIIRMESGHDRKSISLLVEVILSGLKA</sequence>
<proteinExistence type="predicted"/>
<accession>A0ABM9C5D0</accession>
<dbReference type="InterPro" id="IPR009057">
    <property type="entry name" value="Homeodomain-like_sf"/>
</dbReference>
<evidence type="ECO:0000313" key="5">
    <source>
        <dbReference type="Proteomes" id="UP000838821"/>
    </source>
</evidence>
<comment type="caution">
    <text evidence="4">The sequence shown here is derived from an EMBL/GenBank/DDBJ whole genome shotgun (WGS) entry which is preliminary data.</text>
</comment>
<dbReference type="PANTHER" id="PTHR43479">
    <property type="entry name" value="ACREF/ENVCD OPERON REPRESSOR-RELATED"/>
    <property type="match status" value="1"/>
</dbReference>